<organism evidence="1 2">
    <name type="scientific">Liparis tanakae</name>
    <name type="common">Tanaka's snailfish</name>
    <dbReference type="NCBI Taxonomy" id="230148"/>
    <lineage>
        <taxon>Eukaryota</taxon>
        <taxon>Metazoa</taxon>
        <taxon>Chordata</taxon>
        <taxon>Craniata</taxon>
        <taxon>Vertebrata</taxon>
        <taxon>Euteleostomi</taxon>
        <taxon>Actinopterygii</taxon>
        <taxon>Neopterygii</taxon>
        <taxon>Teleostei</taxon>
        <taxon>Neoteleostei</taxon>
        <taxon>Acanthomorphata</taxon>
        <taxon>Eupercaria</taxon>
        <taxon>Perciformes</taxon>
        <taxon>Cottioidei</taxon>
        <taxon>Cottales</taxon>
        <taxon>Liparidae</taxon>
        <taxon>Liparis</taxon>
    </lineage>
</organism>
<evidence type="ECO:0000313" key="2">
    <source>
        <dbReference type="Proteomes" id="UP000314294"/>
    </source>
</evidence>
<dbReference type="AlphaFoldDB" id="A0A4Z2FAT8"/>
<sequence>MWSALTLSQQQRHHLLMAFSGRLHQRCVAFIIHLDREKSTDEKTERDSLHGGMRSSVDSEHGTFHFLDFTSVVHVSVVHALVSASLYLFQVGAPLYEQGSELHVSPAGGEGERRLEGVGRHVDLRAAVQQQPCHLHMAVLGQRDTRGK</sequence>
<evidence type="ECO:0000313" key="1">
    <source>
        <dbReference type="EMBL" id="TNN38001.1"/>
    </source>
</evidence>
<reference evidence="1 2" key="1">
    <citation type="submission" date="2019-03" db="EMBL/GenBank/DDBJ databases">
        <title>First draft genome of Liparis tanakae, snailfish: a comprehensive survey of snailfish specific genes.</title>
        <authorList>
            <person name="Kim W."/>
            <person name="Song I."/>
            <person name="Jeong J.-H."/>
            <person name="Kim D."/>
            <person name="Kim S."/>
            <person name="Ryu S."/>
            <person name="Song J.Y."/>
            <person name="Lee S.K."/>
        </authorList>
    </citation>
    <scope>NUCLEOTIDE SEQUENCE [LARGE SCALE GENOMIC DNA]</scope>
    <source>
        <tissue evidence="1">Muscle</tissue>
    </source>
</reference>
<protein>
    <submittedName>
        <fullName evidence="1">Uncharacterized protein</fullName>
    </submittedName>
</protein>
<keyword evidence="2" id="KW-1185">Reference proteome</keyword>
<accession>A0A4Z2FAT8</accession>
<gene>
    <name evidence="1" type="ORF">EYF80_051829</name>
</gene>
<dbReference type="Proteomes" id="UP000314294">
    <property type="component" value="Unassembled WGS sequence"/>
</dbReference>
<name>A0A4Z2FAT8_9TELE</name>
<proteinExistence type="predicted"/>
<dbReference type="EMBL" id="SRLO01001418">
    <property type="protein sequence ID" value="TNN38001.1"/>
    <property type="molecule type" value="Genomic_DNA"/>
</dbReference>
<comment type="caution">
    <text evidence="1">The sequence shown here is derived from an EMBL/GenBank/DDBJ whole genome shotgun (WGS) entry which is preliminary data.</text>
</comment>